<evidence type="ECO:0000313" key="3">
    <source>
        <dbReference type="Proteomes" id="UP001608902"/>
    </source>
</evidence>
<reference evidence="2 3" key="1">
    <citation type="submission" date="2024-08" db="EMBL/GenBank/DDBJ databases">
        <title>Gnathostoma spinigerum genome.</title>
        <authorList>
            <person name="Gonzalez-Bertolin B."/>
            <person name="Monzon S."/>
            <person name="Zaballos A."/>
            <person name="Jimenez P."/>
            <person name="Dekumyoy P."/>
            <person name="Varona S."/>
            <person name="Cuesta I."/>
            <person name="Sumanam S."/>
            <person name="Adisakwattana P."/>
            <person name="Gasser R.B."/>
            <person name="Hernandez-Gonzalez A."/>
            <person name="Young N.D."/>
            <person name="Perteguer M.J."/>
        </authorList>
    </citation>
    <scope>NUCLEOTIDE SEQUENCE [LARGE SCALE GENOMIC DNA]</scope>
    <source>
        <strain evidence="2">AL3</strain>
        <tissue evidence="2">Liver</tissue>
    </source>
</reference>
<protein>
    <submittedName>
        <fullName evidence="2">Uncharacterized protein</fullName>
    </submittedName>
</protein>
<gene>
    <name evidence="2" type="ORF">AB6A40_007887</name>
</gene>
<organism evidence="2 3">
    <name type="scientific">Gnathostoma spinigerum</name>
    <dbReference type="NCBI Taxonomy" id="75299"/>
    <lineage>
        <taxon>Eukaryota</taxon>
        <taxon>Metazoa</taxon>
        <taxon>Ecdysozoa</taxon>
        <taxon>Nematoda</taxon>
        <taxon>Chromadorea</taxon>
        <taxon>Rhabditida</taxon>
        <taxon>Spirurina</taxon>
        <taxon>Gnathostomatomorpha</taxon>
        <taxon>Gnathostomatoidea</taxon>
        <taxon>Gnathostomatidae</taxon>
        <taxon>Gnathostoma</taxon>
    </lineage>
</organism>
<dbReference type="AlphaFoldDB" id="A0ABD6EVU8"/>
<evidence type="ECO:0000313" key="2">
    <source>
        <dbReference type="EMBL" id="MFH4981178.1"/>
    </source>
</evidence>
<name>A0ABD6EVU8_9BILA</name>
<feature type="compositionally biased region" description="Basic and acidic residues" evidence="1">
    <location>
        <begin position="48"/>
        <end position="57"/>
    </location>
</feature>
<accession>A0ABD6EVU8</accession>
<dbReference type="EMBL" id="JBGFUD010006739">
    <property type="protein sequence ID" value="MFH4981178.1"/>
    <property type="molecule type" value="Genomic_DNA"/>
</dbReference>
<evidence type="ECO:0000256" key="1">
    <source>
        <dbReference type="SAM" id="MobiDB-lite"/>
    </source>
</evidence>
<dbReference type="Proteomes" id="UP001608902">
    <property type="component" value="Unassembled WGS sequence"/>
</dbReference>
<keyword evidence="3" id="KW-1185">Reference proteome</keyword>
<proteinExistence type="predicted"/>
<sequence>MLWGAASREMSPGGLSSGTSALARGWSRISGRKKRRRNADVVLANENPDEHERESSHDNTPVLVAHTKSISNKMLT</sequence>
<feature type="region of interest" description="Disordered" evidence="1">
    <location>
        <begin position="1"/>
        <end position="76"/>
    </location>
</feature>
<comment type="caution">
    <text evidence="2">The sequence shown here is derived from an EMBL/GenBank/DDBJ whole genome shotgun (WGS) entry which is preliminary data.</text>
</comment>